<keyword evidence="2" id="KW-1185">Reference proteome</keyword>
<gene>
    <name evidence="1" type="ORF">PCAMFM013_S018g000214</name>
</gene>
<proteinExistence type="predicted"/>
<evidence type="ECO:0000313" key="2">
    <source>
        <dbReference type="Proteomes" id="UP000053732"/>
    </source>
</evidence>
<dbReference type="EMBL" id="HG793151">
    <property type="protein sequence ID" value="CRL26521.1"/>
    <property type="molecule type" value="Genomic_DNA"/>
</dbReference>
<accession>A0A0G4PK27</accession>
<name>A0A0G4PK27_PENC3</name>
<evidence type="ECO:0000313" key="1">
    <source>
        <dbReference type="EMBL" id="CRL26521.1"/>
    </source>
</evidence>
<dbReference type="AlphaFoldDB" id="A0A0G4PK27"/>
<organism evidence="1 2">
    <name type="scientific">Penicillium camemberti (strain FM 013)</name>
    <dbReference type="NCBI Taxonomy" id="1429867"/>
    <lineage>
        <taxon>Eukaryota</taxon>
        <taxon>Fungi</taxon>
        <taxon>Dikarya</taxon>
        <taxon>Ascomycota</taxon>
        <taxon>Pezizomycotina</taxon>
        <taxon>Eurotiomycetes</taxon>
        <taxon>Eurotiomycetidae</taxon>
        <taxon>Eurotiales</taxon>
        <taxon>Aspergillaceae</taxon>
        <taxon>Penicillium</taxon>
    </lineage>
</organism>
<dbReference type="Proteomes" id="UP000053732">
    <property type="component" value="Unassembled WGS sequence"/>
</dbReference>
<sequence>MGSHPIVFSSYQLQQVAARGHPTHAATYKACRLAALIFGIGVLFSVPAQNTPLNTLARLIQSVLLQPSSIGLWTSSSTRLPHEQV</sequence>
<reference evidence="1 2" key="1">
    <citation type="journal article" date="2014" name="Nat. Commun.">
        <title>Multiple recent horizontal transfers of a large genomic region in cheese making fungi.</title>
        <authorList>
            <person name="Cheeseman K."/>
            <person name="Ropars J."/>
            <person name="Renault P."/>
            <person name="Dupont J."/>
            <person name="Gouzy J."/>
            <person name="Branca A."/>
            <person name="Abraham A.L."/>
            <person name="Ceppi M."/>
            <person name="Conseiller E."/>
            <person name="Debuchy R."/>
            <person name="Malagnac F."/>
            <person name="Goarin A."/>
            <person name="Silar P."/>
            <person name="Lacoste S."/>
            <person name="Sallet E."/>
            <person name="Bensimon A."/>
            <person name="Giraud T."/>
            <person name="Brygoo Y."/>
        </authorList>
    </citation>
    <scope>NUCLEOTIDE SEQUENCE [LARGE SCALE GENOMIC DNA]</scope>
    <source>
        <strain evidence="2">FM 013</strain>
    </source>
</reference>
<dbReference type="STRING" id="1429867.A0A0G4PK27"/>
<protein>
    <submittedName>
        <fullName evidence="1">Str. FM013</fullName>
    </submittedName>
</protein>